<feature type="non-terminal residue" evidence="1">
    <location>
        <position position="1"/>
    </location>
</feature>
<organism evidence="1 2">
    <name type="scientific">Melipona bicolor</name>
    <dbReference type="NCBI Taxonomy" id="60889"/>
    <lineage>
        <taxon>Eukaryota</taxon>
        <taxon>Metazoa</taxon>
        <taxon>Ecdysozoa</taxon>
        <taxon>Arthropoda</taxon>
        <taxon>Hexapoda</taxon>
        <taxon>Insecta</taxon>
        <taxon>Pterygota</taxon>
        <taxon>Neoptera</taxon>
        <taxon>Endopterygota</taxon>
        <taxon>Hymenoptera</taxon>
        <taxon>Apocrita</taxon>
        <taxon>Aculeata</taxon>
        <taxon>Apoidea</taxon>
        <taxon>Anthophila</taxon>
        <taxon>Apidae</taxon>
        <taxon>Melipona</taxon>
    </lineage>
</organism>
<evidence type="ECO:0000313" key="2">
    <source>
        <dbReference type="Proteomes" id="UP001177670"/>
    </source>
</evidence>
<evidence type="ECO:0000313" key="1">
    <source>
        <dbReference type="EMBL" id="KAK1117436.1"/>
    </source>
</evidence>
<accession>A0AA40FED5</accession>
<name>A0AA40FED5_9HYME</name>
<dbReference type="Proteomes" id="UP001177670">
    <property type="component" value="Unassembled WGS sequence"/>
</dbReference>
<dbReference type="AlphaFoldDB" id="A0AA40FED5"/>
<comment type="caution">
    <text evidence="1">The sequence shown here is derived from an EMBL/GenBank/DDBJ whole genome shotgun (WGS) entry which is preliminary data.</text>
</comment>
<dbReference type="EMBL" id="JAHYIQ010000051">
    <property type="protein sequence ID" value="KAK1117436.1"/>
    <property type="molecule type" value="Genomic_DNA"/>
</dbReference>
<proteinExistence type="predicted"/>
<gene>
    <name evidence="1" type="ORF">K0M31_016640</name>
</gene>
<protein>
    <submittedName>
        <fullName evidence="1">Uncharacterized protein</fullName>
    </submittedName>
</protein>
<reference evidence="1" key="1">
    <citation type="submission" date="2021-10" db="EMBL/GenBank/DDBJ databases">
        <title>Melipona bicolor Genome sequencing and assembly.</title>
        <authorList>
            <person name="Araujo N.S."/>
            <person name="Arias M.C."/>
        </authorList>
    </citation>
    <scope>NUCLEOTIDE SEQUENCE</scope>
    <source>
        <strain evidence="1">USP_2M_L1-L4_2017</strain>
        <tissue evidence="1">Whole body</tissue>
    </source>
</reference>
<sequence length="67" mass="7437">GGFFVCDGFSRKKRRAEGEDSGHCGTIRTKVAIATEFKGAEEWRPMQIEGFFAYVATVATDFSRITV</sequence>
<keyword evidence="2" id="KW-1185">Reference proteome</keyword>